<dbReference type="PROSITE" id="PS50949">
    <property type="entry name" value="HTH_GNTR"/>
    <property type="match status" value="1"/>
</dbReference>
<evidence type="ECO:0000256" key="3">
    <source>
        <dbReference type="ARBA" id="ARBA00023163"/>
    </source>
</evidence>
<dbReference type="SMART" id="SM00866">
    <property type="entry name" value="UTRA"/>
    <property type="match status" value="1"/>
</dbReference>
<dbReference type="InterPro" id="IPR036390">
    <property type="entry name" value="WH_DNA-bd_sf"/>
</dbReference>
<dbReference type="EMBL" id="CP115965">
    <property type="protein sequence ID" value="WZW99754.1"/>
    <property type="molecule type" value="Genomic_DNA"/>
</dbReference>
<dbReference type="RefSeq" id="WP_342373290.1">
    <property type="nucleotide sequence ID" value="NZ_CP115965.1"/>
</dbReference>
<dbReference type="PRINTS" id="PR00035">
    <property type="entry name" value="HTHGNTR"/>
</dbReference>
<reference evidence="5 6" key="1">
    <citation type="journal article" date="2023" name="Environ Microbiome">
        <title>A coral-associated actinobacterium mitigates coral bleaching under heat stress.</title>
        <authorList>
            <person name="Li J."/>
            <person name="Zou Y."/>
            <person name="Li Q."/>
            <person name="Zhang J."/>
            <person name="Bourne D.G."/>
            <person name="Lyu Y."/>
            <person name="Liu C."/>
            <person name="Zhang S."/>
        </authorList>
    </citation>
    <scope>NUCLEOTIDE SEQUENCE [LARGE SCALE GENOMIC DNA]</scope>
    <source>
        <strain evidence="5 6">SCSIO 13291</strain>
    </source>
</reference>
<dbReference type="SUPFAM" id="SSF64288">
    <property type="entry name" value="Chorismate lyase-like"/>
    <property type="match status" value="1"/>
</dbReference>
<dbReference type="SMART" id="SM00345">
    <property type="entry name" value="HTH_GNTR"/>
    <property type="match status" value="1"/>
</dbReference>
<dbReference type="CDD" id="cd07377">
    <property type="entry name" value="WHTH_GntR"/>
    <property type="match status" value="1"/>
</dbReference>
<dbReference type="InterPro" id="IPR011663">
    <property type="entry name" value="UTRA"/>
</dbReference>
<dbReference type="InterPro" id="IPR036388">
    <property type="entry name" value="WH-like_DNA-bd_sf"/>
</dbReference>
<dbReference type="SUPFAM" id="SSF46785">
    <property type="entry name" value="Winged helix' DNA-binding domain"/>
    <property type="match status" value="1"/>
</dbReference>
<evidence type="ECO:0000256" key="1">
    <source>
        <dbReference type="ARBA" id="ARBA00023015"/>
    </source>
</evidence>
<evidence type="ECO:0000313" key="5">
    <source>
        <dbReference type="EMBL" id="WZW99754.1"/>
    </source>
</evidence>
<keyword evidence="1" id="KW-0805">Transcription regulation</keyword>
<dbReference type="Pfam" id="PF07702">
    <property type="entry name" value="UTRA"/>
    <property type="match status" value="1"/>
</dbReference>
<feature type="domain" description="HTH gntR-type" evidence="4">
    <location>
        <begin position="15"/>
        <end position="83"/>
    </location>
</feature>
<keyword evidence="3" id="KW-0804">Transcription</keyword>
<dbReference type="Proteomes" id="UP001434337">
    <property type="component" value="Chromosome"/>
</dbReference>
<accession>A0ABZ3CAF8</accession>
<organism evidence="5 6">
    <name type="scientific">Propioniciclava soli</name>
    <dbReference type="NCBI Taxonomy" id="2775081"/>
    <lineage>
        <taxon>Bacteria</taxon>
        <taxon>Bacillati</taxon>
        <taxon>Actinomycetota</taxon>
        <taxon>Actinomycetes</taxon>
        <taxon>Propionibacteriales</taxon>
        <taxon>Propionibacteriaceae</taxon>
        <taxon>Propioniciclava</taxon>
    </lineage>
</organism>
<evidence type="ECO:0000256" key="2">
    <source>
        <dbReference type="ARBA" id="ARBA00023125"/>
    </source>
</evidence>
<dbReference type="PANTHER" id="PTHR44846">
    <property type="entry name" value="MANNOSYL-D-GLYCERATE TRANSPORT/METABOLISM SYSTEM REPRESSOR MNGR-RELATED"/>
    <property type="match status" value="1"/>
</dbReference>
<dbReference type="Pfam" id="PF00392">
    <property type="entry name" value="GntR"/>
    <property type="match status" value="1"/>
</dbReference>
<dbReference type="InterPro" id="IPR000524">
    <property type="entry name" value="Tscrpt_reg_HTH_GntR"/>
</dbReference>
<dbReference type="InterPro" id="IPR050679">
    <property type="entry name" value="Bact_HTH_transcr_reg"/>
</dbReference>
<dbReference type="PANTHER" id="PTHR44846:SF17">
    <property type="entry name" value="GNTR-FAMILY TRANSCRIPTIONAL REGULATOR"/>
    <property type="match status" value="1"/>
</dbReference>
<name>A0ABZ3CAF8_9ACTN</name>
<gene>
    <name evidence="5" type="ORF">PCC79_06040</name>
</gene>
<dbReference type="InterPro" id="IPR028978">
    <property type="entry name" value="Chorismate_lyase_/UTRA_dom_sf"/>
</dbReference>
<sequence>MTTPLRIELDRTSPVPLYHQVAAGIETAITEGRLRAGVLLENEVALAGRLGISRPTARQALGSLVDRGLLVRRRGVGTQVAPERVRRPAGLTSLNEDLAASGRRPDTRILEYCPTEATPEMSRELEVDAGTSVVVVRRLCLADAEPIAVMTNLLRREIAPAEAELAERGLYASLRSRGVQPALARQRIGARLATESEARMLQEPGRTPLLTIDRIAFDDTGAVIEVGHHYYRALRYDYETTLFAR</sequence>
<proteinExistence type="predicted"/>
<protein>
    <submittedName>
        <fullName evidence="5">GntR family transcriptional regulator</fullName>
    </submittedName>
</protein>
<keyword evidence="2" id="KW-0238">DNA-binding</keyword>
<keyword evidence="6" id="KW-1185">Reference proteome</keyword>
<evidence type="ECO:0000259" key="4">
    <source>
        <dbReference type="PROSITE" id="PS50949"/>
    </source>
</evidence>
<evidence type="ECO:0000313" key="6">
    <source>
        <dbReference type="Proteomes" id="UP001434337"/>
    </source>
</evidence>
<dbReference type="Gene3D" id="3.40.1410.10">
    <property type="entry name" value="Chorismate lyase-like"/>
    <property type="match status" value="1"/>
</dbReference>
<dbReference type="Gene3D" id="1.10.10.10">
    <property type="entry name" value="Winged helix-like DNA-binding domain superfamily/Winged helix DNA-binding domain"/>
    <property type="match status" value="1"/>
</dbReference>